<dbReference type="InterPro" id="IPR008271">
    <property type="entry name" value="Ser/Thr_kinase_AS"/>
</dbReference>
<keyword evidence="5 18" id="KW-0812">Transmembrane</keyword>
<evidence type="ECO:0000313" key="21">
    <source>
        <dbReference type="EMBL" id="KAK4573762.1"/>
    </source>
</evidence>
<dbReference type="PROSITE" id="PS00107">
    <property type="entry name" value="PROTEIN_KINASE_ATP"/>
    <property type="match status" value="1"/>
</dbReference>
<dbReference type="InterPro" id="IPR018097">
    <property type="entry name" value="EGF_Ca-bd_CS"/>
</dbReference>
<evidence type="ECO:0000256" key="10">
    <source>
        <dbReference type="ARBA" id="ARBA00022989"/>
    </source>
</evidence>
<dbReference type="GO" id="GO:0004674">
    <property type="term" value="F:protein serine/threonine kinase activity"/>
    <property type="evidence" value="ECO:0007669"/>
    <property type="project" value="UniProtKB-KW"/>
</dbReference>
<dbReference type="AlphaFoldDB" id="A0AAN7EKV8"/>
<evidence type="ECO:0000256" key="9">
    <source>
        <dbReference type="ARBA" id="ARBA00022840"/>
    </source>
</evidence>
<dbReference type="InterPro" id="IPR025287">
    <property type="entry name" value="WAK_GUB"/>
</dbReference>
<feature type="domain" description="EGF-like" evidence="20">
    <location>
        <begin position="304"/>
        <end position="341"/>
    </location>
</feature>
<evidence type="ECO:0000259" key="19">
    <source>
        <dbReference type="PROSITE" id="PS50011"/>
    </source>
</evidence>
<keyword evidence="22" id="KW-1185">Reference proteome</keyword>
<feature type="transmembrane region" description="Helical" evidence="18">
    <location>
        <begin position="372"/>
        <end position="397"/>
    </location>
</feature>
<dbReference type="CDD" id="cd14066">
    <property type="entry name" value="STKc_IRAK"/>
    <property type="match status" value="1"/>
</dbReference>
<organism evidence="21 22">
    <name type="scientific">Quercus rubra</name>
    <name type="common">Northern red oak</name>
    <name type="synonym">Quercus borealis</name>
    <dbReference type="NCBI Taxonomy" id="3512"/>
    <lineage>
        <taxon>Eukaryota</taxon>
        <taxon>Viridiplantae</taxon>
        <taxon>Streptophyta</taxon>
        <taxon>Embryophyta</taxon>
        <taxon>Tracheophyta</taxon>
        <taxon>Spermatophyta</taxon>
        <taxon>Magnoliopsida</taxon>
        <taxon>eudicotyledons</taxon>
        <taxon>Gunneridae</taxon>
        <taxon>Pentapetalae</taxon>
        <taxon>rosids</taxon>
        <taxon>fabids</taxon>
        <taxon>Fagales</taxon>
        <taxon>Fagaceae</taxon>
        <taxon>Quercus</taxon>
    </lineage>
</organism>
<dbReference type="PANTHER" id="PTHR27005">
    <property type="entry name" value="WALL-ASSOCIATED RECEPTOR KINASE-LIKE 21"/>
    <property type="match status" value="1"/>
</dbReference>
<dbReference type="InterPro" id="IPR000719">
    <property type="entry name" value="Prot_kinase_dom"/>
</dbReference>
<evidence type="ECO:0000256" key="13">
    <source>
        <dbReference type="ARBA" id="ARBA00023180"/>
    </source>
</evidence>
<dbReference type="Gene3D" id="2.10.25.10">
    <property type="entry name" value="Laminin"/>
    <property type="match status" value="1"/>
</dbReference>
<keyword evidence="11 18" id="KW-0472">Membrane</keyword>
<dbReference type="FunFam" id="1.10.510.10:FF:000084">
    <property type="entry name" value="Wall-associated receptor kinase 2"/>
    <property type="match status" value="1"/>
</dbReference>
<keyword evidence="12" id="KW-1015">Disulfide bond</keyword>
<dbReference type="Pfam" id="PF13947">
    <property type="entry name" value="GUB_WAK_bind"/>
    <property type="match status" value="1"/>
</dbReference>
<evidence type="ECO:0000256" key="2">
    <source>
        <dbReference type="ARBA" id="ARBA00022527"/>
    </source>
</evidence>
<dbReference type="Gene3D" id="3.30.200.20">
    <property type="entry name" value="Phosphorylase Kinase, domain 1"/>
    <property type="match status" value="1"/>
</dbReference>
<keyword evidence="2" id="KW-0723">Serine/threonine-protein kinase</keyword>
<evidence type="ECO:0000256" key="18">
    <source>
        <dbReference type="SAM" id="Phobius"/>
    </source>
</evidence>
<name>A0AAN7EKV8_QUERU</name>
<feature type="transmembrane region" description="Helical" evidence="18">
    <location>
        <begin position="12"/>
        <end position="37"/>
    </location>
</feature>
<dbReference type="InterPro" id="IPR011009">
    <property type="entry name" value="Kinase-like_dom_sf"/>
</dbReference>
<evidence type="ECO:0000256" key="6">
    <source>
        <dbReference type="ARBA" id="ARBA00022729"/>
    </source>
</evidence>
<dbReference type="GO" id="GO:0005524">
    <property type="term" value="F:ATP binding"/>
    <property type="evidence" value="ECO:0007669"/>
    <property type="project" value="UniProtKB-UniRule"/>
</dbReference>
<keyword evidence="9 17" id="KW-0067">ATP-binding</keyword>
<dbReference type="EMBL" id="JAXUIC010000009">
    <property type="protein sequence ID" value="KAK4573762.1"/>
    <property type="molecule type" value="Genomic_DNA"/>
</dbReference>
<keyword evidence="6" id="KW-0732">Signal</keyword>
<dbReference type="InterPro" id="IPR001245">
    <property type="entry name" value="Ser-Thr/Tyr_kinase_cat_dom"/>
</dbReference>
<evidence type="ECO:0000256" key="7">
    <source>
        <dbReference type="ARBA" id="ARBA00022741"/>
    </source>
</evidence>
<feature type="binding site" evidence="17">
    <location>
        <position position="476"/>
    </location>
    <ligand>
        <name>ATP</name>
        <dbReference type="ChEBI" id="CHEBI:30616"/>
    </ligand>
</feature>
<dbReference type="GO" id="GO:0005509">
    <property type="term" value="F:calcium ion binding"/>
    <property type="evidence" value="ECO:0007669"/>
    <property type="project" value="InterPro"/>
</dbReference>
<evidence type="ECO:0000256" key="5">
    <source>
        <dbReference type="ARBA" id="ARBA00022692"/>
    </source>
</evidence>
<dbReference type="SMART" id="SM00181">
    <property type="entry name" value="EGF"/>
    <property type="match status" value="2"/>
</dbReference>
<dbReference type="PANTHER" id="PTHR27005:SF283">
    <property type="entry name" value="OS02G0633066 PROTEIN"/>
    <property type="match status" value="1"/>
</dbReference>
<dbReference type="PROSITE" id="PS00010">
    <property type="entry name" value="ASX_HYDROXYL"/>
    <property type="match status" value="1"/>
</dbReference>
<dbReference type="InterPro" id="IPR017441">
    <property type="entry name" value="Protein_kinase_ATP_BS"/>
</dbReference>
<dbReference type="Pfam" id="PF07714">
    <property type="entry name" value="PK_Tyr_Ser-Thr"/>
    <property type="match status" value="1"/>
</dbReference>
<protein>
    <submittedName>
        <fullName evidence="21">Uncharacterized protein</fullName>
    </submittedName>
</protein>
<gene>
    <name evidence="21" type="ORF">RGQ29_031637</name>
</gene>
<keyword evidence="3 16" id="KW-0245">EGF-like domain</keyword>
<evidence type="ECO:0000256" key="16">
    <source>
        <dbReference type="PROSITE-ProRule" id="PRU00076"/>
    </source>
</evidence>
<keyword evidence="7 17" id="KW-0547">Nucleotide-binding</keyword>
<evidence type="ECO:0000256" key="12">
    <source>
        <dbReference type="ARBA" id="ARBA00023157"/>
    </source>
</evidence>
<keyword evidence="10 18" id="KW-1133">Transmembrane helix</keyword>
<comment type="subcellular location">
    <subcellularLocation>
        <location evidence="1">Membrane</location>
        <topology evidence="1">Single-pass type I membrane protein</topology>
    </subcellularLocation>
</comment>
<dbReference type="InterPro" id="IPR000152">
    <property type="entry name" value="EGF-type_Asp/Asn_hydroxyl_site"/>
</dbReference>
<dbReference type="InterPro" id="IPR000742">
    <property type="entry name" value="EGF"/>
</dbReference>
<dbReference type="SUPFAM" id="SSF56112">
    <property type="entry name" value="Protein kinase-like (PK-like)"/>
    <property type="match status" value="1"/>
</dbReference>
<evidence type="ECO:0000256" key="8">
    <source>
        <dbReference type="ARBA" id="ARBA00022777"/>
    </source>
</evidence>
<dbReference type="InterPro" id="IPR045274">
    <property type="entry name" value="WAK-like"/>
</dbReference>
<dbReference type="PROSITE" id="PS50026">
    <property type="entry name" value="EGF_3"/>
    <property type="match status" value="1"/>
</dbReference>
<evidence type="ECO:0000313" key="22">
    <source>
        <dbReference type="Proteomes" id="UP001324115"/>
    </source>
</evidence>
<comment type="caution">
    <text evidence="16">Lacks conserved residue(s) required for the propagation of feature annotation.</text>
</comment>
<keyword evidence="13" id="KW-0325">Glycoprotein</keyword>
<dbReference type="Proteomes" id="UP001324115">
    <property type="component" value="Unassembled WGS sequence"/>
</dbReference>
<dbReference type="FunFam" id="3.30.200.20:FF:000043">
    <property type="entry name" value="Wall-associated receptor kinase 2"/>
    <property type="match status" value="1"/>
</dbReference>
<comment type="catalytic activity">
    <reaction evidence="15">
        <text>L-threonyl-[protein] + ATP = O-phospho-L-threonyl-[protein] + ADP + H(+)</text>
        <dbReference type="Rhea" id="RHEA:46608"/>
        <dbReference type="Rhea" id="RHEA-COMP:11060"/>
        <dbReference type="Rhea" id="RHEA-COMP:11605"/>
        <dbReference type="ChEBI" id="CHEBI:15378"/>
        <dbReference type="ChEBI" id="CHEBI:30013"/>
        <dbReference type="ChEBI" id="CHEBI:30616"/>
        <dbReference type="ChEBI" id="CHEBI:61977"/>
        <dbReference type="ChEBI" id="CHEBI:456216"/>
    </reaction>
</comment>
<dbReference type="GO" id="GO:0030247">
    <property type="term" value="F:polysaccharide binding"/>
    <property type="evidence" value="ECO:0007669"/>
    <property type="project" value="InterPro"/>
</dbReference>
<proteinExistence type="predicted"/>
<dbReference type="Gene3D" id="1.10.510.10">
    <property type="entry name" value="Transferase(Phosphotransferase) domain 1"/>
    <property type="match status" value="1"/>
</dbReference>
<accession>A0AAN7EKV8</accession>
<dbReference type="InterPro" id="IPR049883">
    <property type="entry name" value="NOTCH1_EGF-like"/>
</dbReference>
<dbReference type="Pfam" id="PF07645">
    <property type="entry name" value="EGF_CA"/>
    <property type="match status" value="1"/>
</dbReference>
<dbReference type="GO" id="GO:0007166">
    <property type="term" value="P:cell surface receptor signaling pathway"/>
    <property type="evidence" value="ECO:0007669"/>
    <property type="project" value="InterPro"/>
</dbReference>
<keyword evidence="8" id="KW-0418">Kinase</keyword>
<evidence type="ECO:0000256" key="14">
    <source>
        <dbReference type="ARBA" id="ARBA00047558"/>
    </source>
</evidence>
<reference evidence="21 22" key="1">
    <citation type="journal article" date="2023" name="G3 (Bethesda)">
        <title>A haplotype-resolved chromosome-scale genome for Quercus rubra L. provides insights into the genetics of adaptive traits for red oak species.</title>
        <authorList>
            <person name="Kapoor B."/>
            <person name="Jenkins J."/>
            <person name="Schmutz J."/>
            <person name="Zhebentyayeva T."/>
            <person name="Kuelheim C."/>
            <person name="Coggeshall M."/>
            <person name="Heim C."/>
            <person name="Lasky J.R."/>
            <person name="Leites L."/>
            <person name="Islam-Faridi N."/>
            <person name="Romero-Severson J."/>
            <person name="DeLeo V.L."/>
            <person name="Lucas S.M."/>
            <person name="Lazic D."/>
            <person name="Gailing O."/>
            <person name="Carlson J."/>
            <person name="Staton M."/>
        </authorList>
    </citation>
    <scope>NUCLEOTIDE SEQUENCE [LARGE SCALE GENOMIC DNA]</scope>
    <source>
        <strain evidence="21">Pseudo-F2</strain>
    </source>
</reference>
<dbReference type="PROSITE" id="PS50011">
    <property type="entry name" value="PROTEIN_KINASE_DOM"/>
    <property type="match status" value="1"/>
</dbReference>
<keyword evidence="4" id="KW-0808">Transferase</keyword>
<evidence type="ECO:0000256" key="3">
    <source>
        <dbReference type="ARBA" id="ARBA00022536"/>
    </source>
</evidence>
<comment type="catalytic activity">
    <reaction evidence="14">
        <text>L-seryl-[protein] + ATP = O-phospho-L-seryl-[protein] + ADP + H(+)</text>
        <dbReference type="Rhea" id="RHEA:17989"/>
        <dbReference type="Rhea" id="RHEA-COMP:9863"/>
        <dbReference type="Rhea" id="RHEA-COMP:11604"/>
        <dbReference type="ChEBI" id="CHEBI:15378"/>
        <dbReference type="ChEBI" id="CHEBI:29999"/>
        <dbReference type="ChEBI" id="CHEBI:30616"/>
        <dbReference type="ChEBI" id="CHEBI:83421"/>
        <dbReference type="ChEBI" id="CHEBI:456216"/>
    </reaction>
</comment>
<evidence type="ECO:0000256" key="15">
    <source>
        <dbReference type="ARBA" id="ARBA00047951"/>
    </source>
</evidence>
<dbReference type="PROSITE" id="PS01187">
    <property type="entry name" value="EGF_CA"/>
    <property type="match status" value="1"/>
</dbReference>
<dbReference type="InterPro" id="IPR001881">
    <property type="entry name" value="EGF-like_Ca-bd_dom"/>
</dbReference>
<comment type="caution">
    <text evidence="21">The sequence shown here is derived from an EMBL/GenBank/DDBJ whole genome shotgun (WGS) entry which is preliminary data.</text>
</comment>
<evidence type="ECO:0000256" key="4">
    <source>
        <dbReference type="ARBA" id="ARBA00022679"/>
    </source>
</evidence>
<dbReference type="SMART" id="SM00220">
    <property type="entry name" value="S_TKc"/>
    <property type="match status" value="1"/>
</dbReference>
<dbReference type="PROSITE" id="PS00108">
    <property type="entry name" value="PROTEIN_KINASE_ST"/>
    <property type="match status" value="1"/>
</dbReference>
<dbReference type="SMART" id="SM00179">
    <property type="entry name" value="EGF_CA"/>
    <property type="match status" value="1"/>
</dbReference>
<evidence type="ECO:0000256" key="17">
    <source>
        <dbReference type="PROSITE-ProRule" id="PRU10141"/>
    </source>
</evidence>
<sequence length="770" mass="85713">MLFWESSGAMGFYSMLVLVTWVGVMLAAIMAAAAIAYPLALPNCSDSCGDVKIPYPFGTTEGCYWKESGDFFINCSKSSGQPQPMNEDVHVTNISIEGEMNILMYNAIDCYDQSGTPLEEINTKTGLTSDRSFPVSIKNKFVAVGCDTYAYLNGILNEEPFSTGCLSKCNNTHNIVNGSCSGIGCCHIDIPEGLTEIDFEAYSFNNHSDVWSFNPCSFAFIIQKDKFDFSSAYLTSLQNNRTFPMVFDWAIGNETCDVARNKGNYICGANSNCSDLKYGSAPGYRCKCKEGYDGNPYLKDGCQDIDECKKGKICPGKQNCVNEVGSYRCSCYEGYHMVEELESYRCLCNEGHLKVEEVCVPNSPASQSSLTIYLAVGISTISLLVLLLGCSWIYWGLKKRKFIKLKEKFFQQNGGLFLKQQLSNHQKSMETTKIFTTEELKKATNNYDESRVLGQGGFGTVYRGVLSDNTVVAIKKSKIGDQSQIEQFINEMIVLTQINHRNVVKLFGCCLETEVPLLVYEFITNGTLSNHVHDKSLSSLLSWEKRLKIAIEIAGALTYLHSSTSTPIIHRDVKTANILLDNDYTAKVADFGASRLVPLDQTELNTLVQGTWGYLDPEYMQTSQLTEKSDVYSFGVVMAELLTGKKALSFDRPENDRNLAISFVSAIKEDRLLQILEDHIVSESNIEQLNEIANLAKRCLNLRGEDRPFMKEVAKELEILRSMEKTPLGNIDVDGKKTEYLLSATSHSFNIDVGTGCSTSTAAEYDRIRE</sequence>
<evidence type="ECO:0000259" key="20">
    <source>
        <dbReference type="PROSITE" id="PS50026"/>
    </source>
</evidence>
<dbReference type="CDD" id="cd00054">
    <property type="entry name" value="EGF_CA"/>
    <property type="match status" value="1"/>
</dbReference>
<feature type="domain" description="Protein kinase" evidence="19">
    <location>
        <begin position="447"/>
        <end position="720"/>
    </location>
</feature>
<dbReference type="SUPFAM" id="SSF57196">
    <property type="entry name" value="EGF/Laminin"/>
    <property type="match status" value="1"/>
</dbReference>
<evidence type="ECO:0000256" key="1">
    <source>
        <dbReference type="ARBA" id="ARBA00004479"/>
    </source>
</evidence>
<evidence type="ECO:0000256" key="11">
    <source>
        <dbReference type="ARBA" id="ARBA00023136"/>
    </source>
</evidence>
<dbReference type="GO" id="GO:0005886">
    <property type="term" value="C:plasma membrane"/>
    <property type="evidence" value="ECO:0007669"/>
    <property type="project" value="TreeGrafter"/>
</dbReference>